<name>A0ABY5YAG5_9FLAO</name>
<dbReference type="Gene3D" id="2.60.40.10">
    <property type="entry name" value="Immunoglobulins"/>
    <property type="match status" value="1"/>
</dbReference>
<evidence type="ECO:0000313" key="2">
    <source>
        <dbReference type="Proteomes" id="UP001059209"/>
    </source>
</evidence>
<evidence type="ECO:0000313" key="1">
    <source>
        <dbReference type="EMBL" id="UWX55863.1"/>
    </source>
</evidence>
<keyword evidence="2" id="KW-1185">Reference proteome</keyword>
<dbReference type="Pfam" id="PF13585">
    <property type="entry name" value="CHU_C"/>
    <property type="match status" value="1"/>
</dbReference>
<proteinExistence type="predicted"/>
<dbReference type="InterPro" id="IPR026341">
    <property type="entry name" value="T9SS_type_B"/>
</dbReference>
<dbReference type="EMBL" id="CP104205">
    <property type="protein sequence ID" value="UWX55863.1"/>
    <property type="molecule type" value="Genomic_DNA"/>
</dbReference>
<dbReference type="Proteomes" id="UP001059209">
    <property type="component" value="Chromosome"/>
</dbReference>
<organism evidence="1 2">
    <name type="scientific">Maribacter litopenaei</name>
    <dbReference type="NCBI Taxonomy" id="2976127"/>
    <lineage>
        <taxon>Bacteria</taxon>
        <taxon>Pseudomonadati</taxon>
        <taxon>Bacteroidota</taxon>
        <taxon>Flavobacteriia</taxon>
        <taxon>Flavobacteriales</taxon>
        <taxon>Flavobacteriaceae</taxon>
        <taxon>Maribacter</taxon>
    </lineage>
</organism>
<accession>A0ABY5YAG5</accession>
<protein>
    <submittedName>
        <fullName evidence="1">T9SS type B sorting domain-containing protein</fullName>
    </submittedName>
</protein>
<sequence>MPVKNFHYGNHYHSSECTRLANPQNNETGVRVNTNLKWEYAPGATDYRISIGTSPGIYDIVENELTGNTIFYGLDENLELNQEYFVLIIPLNENGSASGCLEESFTTGVPTVSCQEFDYPIISIPDKVALCENEPFGILKSNNPARGYRWIFIEADGSETIISEAPELKYEKVGQYRLELYNTINEFGGTIECPVSKNFQVVNSIVPIIEDVIITRGNSGLTITVRVEELGEFEYALDSPDKNFQDSPVFTNVKPGERKVFVKDRLGCGITERLIEKELSLQDFPSFFTPNGDGYNDYWQYRNPNNSSEISVEVIHIFDRYGNFIAQIDPKSVGWNGIFNGRLMPASDYWFRAISFNKKEIKGHFTLKR</sequence>
<reference evidence="1" key="1">
    <citation type="submission" date="2022-09" db="EMBL/GenBank/DDBJ databases">
        <title>Maribacter litopenaei sp. nov., isolated from the intestinal tract of the Pacific White Shrimp, Litopenaeus vannamei.</title>
        <authorList>
            <person name="Kim S.Y."/>
            <person name="Hwang C.Y."/>
        </authorList>
    </citation>
    <scope>NUCLEOTIDE SEQUENCE</scope>
    <source>
        <strain evidence="1">HL-LV01</strain>
    </source>
</reference>
<dbReference type="RefSeq" id="WP_260574329.1">
    <property type="nucleotide sequence ID" value="NZ_CP104205.1"/>
</dbReference>
<dbReference type="NCBIfam" id="TIGR04131">
    <property type="entry name" value="Bac_Flav_CTERM"/>
    <property type="match status" value="1"/>
</dbReference>
<gene>
    <name evidence="1" type="ORF">NYZ99_05575</name>
</gene>
<dbReference type="InterPro" id="IPR013783">
    <property type="entry name" value="Ig-like_fold"/>
</dbReference>